<dbReference type="InterPro" id="IPR015422">
    <property type="entry name" value="PyrdxlP-dep_Trfase_small"/>
</dbReference>
<keyword evidence="6" id="KW-0804">Transcription</keyword>
<accession>A0A1E8GL06</accession>
<keyword evidence="5" id="KW-0238">DNA-binding</keyword>
<name>A0A1E8GL06_9LACT</name>
<dbReference type="EMBL" id="MKIR01000022">
    <property type="protein sequence ID" value="OFI48935.1"/>
    <property type="molecule type" value="Genomic_DNA"/>
</dbReference>
<dbReference type="Proteomes" id="UP000178622">
    <property type="component" value="Unassembled WGS sequence"/>
</dbReference>
<evidence type="ECO:0000256" key="3">
    <source>
        <dbReference type="ARBA" id="ARBA00022898"/>
    </source>
</evidence>
<dbReference type="Pfam" id="PF00155">
    <property type="entry name" value="Aminotran_1_2"/>
    <property type="match status" value="1"/>
</dbReference>
<dbReference type="GO" id="GO:0003700">
    <property type="term" value="F:DNA-binding transcription factor activity"/>
    <property type="evidence" value="ECO:0007669"/>
    <property type="project" value="InterPro"/>
</dbReference>
<evidence type="ECO:0000256" key="6">
    <source>
        <dbReference type="ARBA" id="ARBA00023163"/>
    </source>
</evidence>
<dbReference type="InterPro" id="IPR000524">
    <property type="entry name" value="Tscrpt_reg_HTH_GntR"/>
</dbReference>
<dbReference type="CDD" id="cd00609">
    <property type="entry name" value="AAT_like"/>
    <property type="match status" value="1"/>
</dbReference>
<dbReference type="InterPro" id="IPR036388">
    <property type="entry name" value="WH-like_DNA-bd_sf"/>
</dbReference>
<dbReference type="InterPro" id="IPR015421">
    <property type="entry name" value="PyrdxlP-dep_Trfase_major"/>
</dbReference>
<evidence type="ECO:0000256" key="5">
    <source>
        <dbReference type="ARBA" id="ARBA00023125"/>
    </source>
</evidence>
<dbReference type="InterPro" id="IPR004839">
    <property type="entry name" value="Aminotransferase_I/II_large"/>
</dbReference>
<dbReference type="OrthoDB" id="457376at2"/>
<dbReference type="SMART" id="SM00345">
    <property type="entry name" value="HTH_GNTR"/>
    <property type="match status" value="1"/>
</dbReference>
<dbReference type="Gene3D" id="3.90.1150.10">
    <property type="entry name" value="Aspartate Aminotransferase, domain 1"/>
    <property type="match status" value="1"/>
</dbReference>
<dbReference type="GO" id="GO:0030170">
    <property type="term" value="F:pyridoxal phosphate binding"/>
    <property type="evidence" value="ECO:0007669"/>
    <property type="project" value="InterPro"/>
</dbReference>
<sequence length="474" mass="54424">MWQVDKNKKEPFYRQIINHIIQEIESGNLLAGDKLSPERKLARDYNVNRSTIAHALDELVSLGWITRRQGSGTEVASGPLLNRQTPKANWQQLWTSPFLKEDPYIQKLKEIQSNSDCIDLYTGELPKEIIPDFQFPAISWDKVMQEKEKRDITGYIPLKNVISKNLENTLHIDMSIQDLLITSGSTQGISLLMRTLLESGDMLATEDPSFLANLPLFASLGIRLIEIPQDNEGIIPEELERILISRKIKLLYLNPSYQNPTGLTMPLIRRKEIIEVCSKYQVPIIEDDVFSELAFHKSPTTLKELSPQTVIYLGSLSKIFGSTIKIGWLLAPKNIIHNLASAKKRMDSQTEIFPQLLATTALTQPDYQSKQKKLLSQLTKKSTTFEKEASMVSSDWKFQSIEGGLYYWMTYLGKPLKIKDWDLFLQEKVLIAPSFLFSSNCQSFRLNYTRLTENNIQEFFKALERITDKLKSRR</sequence>
<evidence type="ECO:0000256" key="2">
    <source>
        <dbReference type="ARBA" id="ARBA00022576"/>
    </source>
</evidence>
<evidence type="ECO:0000313" key="8">
    <source>
        <dbReference type="EMBL" id="OFI48935.1"/>
    </source>
</evidence>
<dbReference type="PROSITE" id="PS50949">
    <property type="entry name" value="HTH_GNTR"/>
    <property type="match status" value="1"/>
</dbReference>
<dbReference type="GO" id="GO:0003677">
    <property type="term" value="F:DNA binding"/>
    <property type="evidence" value="ECO:0007669"/>
    <property type="project" value="UniProtKB-KW"/>
</dbReference>
<dbReference type="Gene3D" id="1.10.10.10">
    <property type="entry name" value="Winged helix-like DNA-binding domain superfamily/Winged helix DNA-binding domain"/>
    <property type="match status" value="1"/>
</dbReference>
<evidence type="ECO:0000256" key="1">
    <source>
        <dbReference type="ARBA" id="ARBA00005384"/>
    </source>
</evidence>
<gene>
    <name evidence="8" type="ORF">BG261_04545</name>
</gene>
<dbReference type="SUPFAM" id="SSF46785">
    <property type="entry name" value="Winged helix' DNA-binding domain"/>
    <property type="match status" value="1"/>
</dbReference>
<dbReference type="InterPro" id="IPR015424">
    <property type="entry name" value="PyrdxlP-dep_Trfase"/>
</dbReference>
<dbReference type="SUPFAM" id="SSF53383">
    <property type="entry name" value="PLP-dependent transferases"/>
    <property type="match status" value="1"/>
</dbReference>
<evidence type="ECO:0000313" key="9">
    <source>
        <dbReference type="Proteomes" id="UP000178622"/>
    </source>
</evidence>
<dbReference type="Gene3D" id="3.40.640.10">
    <property type="entry name" value="Type I PLP-dependent aspartate aminotransferase-like (Major domain)"/>
    <property type="match status" value="1"/>
</dbReference>
<dbReference type="AlphaFoldDB" id="A0A1E8GL06"/>
<keyword evidence="9" id="KW-1185">Reference proteome</keyword>
<keyword evidence="3" id="KW-0663">Pyridoxal phosphate</keyword>
<dbReference type="CDD" id="cd07377">
    <property type="entry name" value="WHTH_GntR"/>
    <property type="match status" value="1"/>
</dbReference>
<protein>
    <submittedName>
        <fullName evidence="8">GntR family transcriptional regulator</fullName>
    </submittedName>
</protein>
<dbReference type="PANTHER" id="PTHR46577">
    <property type="entry name" value="HTH-TYPE TRANSCRIPTIONAL REGULATORY PROTEIN GABR"/>
    <property type="match status" value="1"/>
</dbReference>
<dbReference type="InterPro" id="IPR036390">
    <property type="entry name" value="WH_DNA-bd_sf"/>
</dbReference>
<proteinExistence type="inferred from homology"/>
<keyword evidence="4" id="KW-0805">Transcription regulation</keyword>
<dbReference type="Pfam" id="PF00392">
    <property type="entry name" value="GntR"/>
    <property type="match status" value="1"/>
</dbReference>
<keyword evidence="2" id="KW-0808">Transferase</keyword>
<dbReference type="STRING" id="1859473.BG261_04545"/>
<organism evidence="8 9">
    <name type="scientific">Floricoccus tropicus</name>
    <dbReference type="NCBI Taxonomy" id="1859473"/>
    <lineage>
        <taxon>Bacteria</taxon>
        <taxon>Bacillati</taxon>
        <taxon>Bacillota</taxon>
        <taxon>Bacilli</taxon>
        <taxon>Lactobacillales</taxon>
        <taxon>Streptococcaceae</taxon>
        <taxon>Floricoccus</taxon>
    </lineage>
</organism>
<reference evidence="9" key="1">
    <citation type="submission" date="2016-09" db="EMBL/GenBank/DDBJ databases">
        <title>Draft genome sequence of a novel species of the family Streptococcaceae isolated from flowers.</title>
        <authorList>
            <person name="Chuah L.-O."/>
            <person name="Yap K.-P."/>
            <person name="Thong K.L."/>
            <person name="Liong M.T."/>
            <person name="Ahmad R."/>
            <person name="Rusul G."/>
        </authorList>
    </citation>
    <scope>NUCLEOTIDE SEQUENCE [LARGE SCALE GENOMIC DNA]</scope>
    <source>
        <strain evidence="9">DF1</strain>
    </source>
</reference>
<dbReference type="GO" id="GO:0008483">
    <property type="term" value="F:transaminase activity"/>
    <property type="evidence" value="ECO:0007669"/>
    <property type="project" value="UniProtKB-KW"/>
</dbReference>
<comment type="caution">
    <text evidence="8">The sequence shown here is derived from an EMBL/GenBank/DDBJ whole genome shotgun (WGS) entry which is preliminary data.</text>
</comment>
<dbReference type="InterPro" id="IPR051446">
    <property type="entry name" value="HTH_trans_reg/aminotransferase"/>
</dbReference>
<evidence type="ECO:0000259" key="7">
    <source>
        <dbReference type="PROSITE" id="PS50949"/>
    </source>
</evidence>
<feature type="domain" description="HTH gntR-type" evidence="7">
    <location>
        <begin position="10"/>
        <end position="78"/>
    </location>
</feature>
<keyword evidence="2" id="KW-0032">Aminotransferase</keyword>
<dbReference type="PANTHER" id="PTHR46577:SF2">
    <property type="entry name" value="TRANSCRIPTIONAL REGULATORY PROTEIN"/>
    <property type="match status" value="1"/>
</dbReference>
<evidence type="ECO:0000256" key="4">
    <source>
        <dbReference type="ARBA" id="ARBA00023015"/>
    </source>
</evidence>
<comment type="similarity">
    <text evidence="1">In the C-terminal section; belongs to the class-I pyridoxal-phosphate-dependent aminotransferase family.</text>
</comment>